<keyword evidence="3" id="KW-1185">Reference proteome</keyword>
<dbReference type="OrthoDB" id="2033201at2"/>
<reference evidence="2 3" key="1">
    <citation type="submission" date="2016-11" db="EMBL/GenBank/DDBJ databases">
        <authorList>
            <person name="Jaros S."/>
            <person name="Januszkiewicz K."/>
            <person name="Wedrychowicz H."/>
        </authorList>
    </citation>
    <scope>NUCLEOTIDE SEQUENCE [LARGE SCALE GENOMIC DNA]</scope>
    <source>
        <strain evidence="2 3">DSM 10502</strain>
    </source>
</reference>
<sequence>MLNVDFSNVSESVDYKRPGAGVYCCRIVDVEHNQDKQYIKAYLDICYGEFKDTGKSVKDRTGQDWGYINTYFSYKPTALGMLKHSLHVVADSSKIEPKTLEKEFNETEGKCLIGKYVGIVIGEQEYKAKDGSIKKTLALPKLVLAADAKDHPEKFEVPALQKLAEDEKPHDVTTGGINGTTVSEDELPF</sequence>
<evidence type="ECO:0000313" key="3">
    <source>
        <dbReference type="Proteomes" id="UP000184404"/>
    </source>
</evidence>
<feature type="region of interest" description="Disordered" evidence="1">
    <location>
        <begin position="166"/>
        <end position="189"/>
    </location>
</feature>
<dbReference type="AlphaFoldDB" id="A0A1M4V1U9"/>
<dbReference type="Proteomes" id="UP000184404">
    <property type="component" value="Unassembled WGS sequence"/>
</dbReference>
<dbReference type="EMBL" id="FQUG01000003">
    <property type="protein sequence ID" value="SHE62882.1"/>
    <property type="molecule type" value="Genomic_DNA"/>
</dbReference>
<name>A0A1M4V1U9_9FIRM</name>
<evidence type="ECO:0000313" key="2">
    <source>
        <dbReference type="EMBL" id="SHE62882.1"/>
    </source>
</evidence>
<accession>A0A1M4V1U9</accession>
<proteinExistence type="predicted"/>
<gene>
    <name evidence="2" type="ORF">SAMN02745190_00851</name>
</gene>
<protein>
    <submittedName>
        <fullName evidence="2">Uncharacterized protein</fullName>
    </submittedName>
</protein>
<dbReference type="STRING" id="1123243.SAMN02745190_00851"/>
<organism evidence="2 3">
    <name type="scientific">Schwartzia succinivorans DSM 10502</name>
    <dbReference type="NCBI Taxonomy" id="1123243"/>
    <lineage>
        <taxon>Bacteria</taxon>
        <taxon>Bacillati</taxon>
        <taxon>Bacillota</taxon>
        <taxon>Negativicutes</taxon>
        <taxon>Selenomonadales</taxon>
        <taxon>Selenomonadaceae</taxon>
        <taxon>Schwartzia</taxon>
    </lineage>
</organism>
<dbReference type="RefSeq" id="WP_072934939.1">
    <property type="nucleotide sequence ID" value="NZ_FQUG01000003.1"/>
</dbReference>
<evidence type="ECO:0000256" key="1">
    <source>
        <dbReference type="SAM" id="MobiDB-lite"/>
    </source>
</evidence>